<keyword evidence="6" id="KW-1185">Reference proteome</keyword>
<evidence type="ECO:0000313" key="6">
    <source>
        <dbReference type="Proteomes" id="UP000664761"/>
    </source>
</evidence>
<dbReference type="SUPFAM" id="SSF46894">
    <property type="entry name" value="C-terminal effector domain of the bipartite response regulators"/>
    <property type="match status" value="1"/>
</dbReference>
<feature type="domain" description="HTH luxR-type" evidence="4">
    <location>
        <begin position="52"/>
        <end position="117"/>
    </location>
</feature>
<dbReference type="InterPro" id="IPR016032">
    <property type="entry name" value="Sig_transdc_resp-reg_C-effctor"/>
</dbReference>
<evidence type="ECO:0000256" key="1">
    <source>
        <dbReference type="ARBA" id="ARBA00023015"/>
    </source>
</evidence>
<name>A0ABS3F8E5_9PROT</name>
<keyword evidence="2" id="KW-0238">DNA-binding</keyword>
<proteinExistence type="predicted"/>
<dbReference type="PANTHER" id="PTHR44688">
    <property type="entry name" value="DNA-BINDING TRANSCRIPTIONAL ACTIVATOR DEVR_DOSR"/>
    <property type="match status" value="1"/>
</dbReference>
<sequence>MGYDAQVINLIREASGRPVVQMRRVIAGTVAKMIKQARSTSSGADLLEGSALSLRLEDLTKREHQVFELLIKGLANKEIAAELGISPRTVEIHRARMLAKMGVSTGSELMRLIVRNISNARI</sequence>
<dbReference type="SMART" id="SM00421">
    <property type="entry name" value="HTH_LUXR"/>
    <property type="match status" value="1"/>
</dbReference>
<protein>
    <recommendedName>
        <fullName evidence="4">HTH luxR-type domain-containing protein</fullName>
    </recommendedName>
</protein>
<dbReference type="Pfam" id="PF00196">
    <property type="entry name" value="GerE"/>
    <property type="match status" value="1"/>
</dbReference>
<reference evidence="5 6" key="1">
    <citation type="submission" date="2021-03" db="EMBL/GenBank/DDBJ databases">
        <title>Sneathiella sp. CAU 1612 isolated from Kang Won-do.</title>
        <authorList>
            <person name="Kim W."/>
        </authorList>
    </citation>
    <scope>NUCLEOTIDE SEQUENCE [LARGE SCALE GENOMIC DNA]</scope>
    <source>
        <strain evidence="5 6">CAU 1612</strain>
    </source>
</reference>
<dbReference type="InterPro" id="IPR000792">
    <property type="entry name" value="Tscrpt_reg_LuxR_C"/>
</dbReference>
<dbReference type="Gene3D" id="1.10.10.10">
    <property type="entry name" value="Winged helix-like DNA-binding domain superfamily/Winged helix DNA-binding domain"/>
    <property type="match status" value="1"/>
</dbReference>
<dbReference type="InterPro" id="IPR036388">
    <property type="entry name" value="WH-like_DNA-bd_sf"/>
</dbReference>
<organism evidence="5 6">
    <name type="scientific">Sneathiella sedimenti</name>
    <dbReference type="NCBI Taxonomy" id="2816034"/>
    <lineage>
        <taxon>Bacteria</taxon>
        <taxon>Pseudomonadati</taxon>
        <taxon>Pseudomonadota</taxon>
        <taxon>Alphaproteobacteria</taxon>
        <taxon>Sneathiellales</taxon>
        <taxon>Sneathiellaceae</taxon>
        <taxon>Sneathiella</taxon>
    </lineage>
</organism>
<dbReference type="PRINTS" id="PR00038">
    <property type="entry name" value="HTHLUXR"/>
</dbReference>
<dbReference type="Proteomes" id="UP000664761">
    <property type="component" value="Unassembled WGS sequence"/>
</dbReference>
<evidence type="ECO:0000256" key="3">
    <source>
        <dbReference type="ARBA" id="ARBA00023163"/>
    </source>
</evidence>
<evidence type="ECO:0000256" key="2">
    <source>
        <dbReference type="ARBA" id="ARBA00023125"/>
    </source>
</evidence>
<comment type="caution">
    <text evidence="5">The sequence shown here is derived from an EMBL/GenBank/DDBJ whole genome shotgun (WGS) entry which is preliminary data.</text>
</comment>
<dbReference type="PROSITE" id="PS50043">
    <property type="entry name" value="HTH_LUXR_2"/>
    <property type="match status" value="1"/>
</dbReference>
<keyword evidence="1" id="KW-0805">Transcription regulation</keyword>
<dbReference type="CDD" id="cd06170">
    <property type="entry name" value="LuxR_C_like"/>
    <property type="match status" value="1"/>
</dbReference>
<evidence type="ECO:0000313" key="5">
    <source>
        <dbReference type="EMBL" id="MBO0334607.1"/>
    </source>
</evidence>
<dbReference type="EMBL" id="JAFLNC010000004">
    <property type="protein sequence ID" value="MBO0334607.1"/>
    <property type="molecule type" value="Genomic_DNA"/>
</dbReference>
<evidence type="ECO:0000259" key="4">
    <source>
        <dbReference type="PROSITE" id="PS50043"/>
    </source>
</evidence>
<dbReference type="PROSITE" id="PS00622">
    <property type="entry name" value="HTH_LUXR_1"/>
    <property type="match status" value="1"/>
</dbReference>
<accession>A0ABS3F8E5</accession>
<gene>
    <name evidence="5" type="ORF">J0X12_13350</name>
</gene>
<keyword evidence="3" id="KW-0804">Transcription</keyword>
<dbReference type="PANTHER" id="PTHR44688:SF16">
    <property type="entry name" value="DNA-BINDING TRANSCRIPTIONAL ACTIVATOR DEVR_DOSR"/>
    <property type="match status" value="1"/>
</dbReference>